<evidence type="ECO:0000256" key="1">
    <source>
        <dbReference type="SAM" id="MobiDB-lite"/>
    </source>
</evidence>
<gene>
    <name evidence="2" type="ORF">HDA37_001621</name>
</gene>
<proteinExistence type="predicted"/>
<evidence type="ECO:0000313" key="2">
    <source>
        <dbReference type="EMBL" id="NYG01336.1"/>
    </source>
</evidence>
<accession>A0A852W5W6</accession>
<dbReference type="EMBL" id="JACCCZ010000001">
    <property type="protein sequence ID" value="NYG01336.1"/>
    <property type="molecule type" value="Genomic_DNA"/>
</dbReference>
<name>A0A852W5W6_PSEA5</name>
<dbReference type="AlphaFoldDB" id="A0A852W5W6"/>
<evidence type="ECO:0000313" key="3">
    <source>
        <dbReference type="Proteomes" id="UP000549695"/>
    </source>
</evidence>
<dbReference type="GeneID" id="98051406"/>
<sequence length="147" mass="15783">MTDPARPDAKALRRARAVADNLTARYGDAVTAPRTAGRAPAYPGAPATSGPWRGVPAEDAERAELDKRRVGYAYSLARKGLSRLRHSRDADARAAAVALSEELAEYLAALAARAQEAHPDHRRLTAQRERVEAQVAAARARRGLPPA</sequence>
<organism evidence="2 3">
    <name type="scientific">Pseudonocardia alni</name>
    <name type="common">Amycolata alni</name>
    <dbReference type="NCBI Taxonomy" id="33907"/>
    <lineage>
        <taxon>Bacteria</taxon>
        <taxon>Bacillati</taxon>
        <taxon>Actinomycetota</taxon>
        <taxon>Actinomycetes</taxon>
        <taxon>Pseudonocardiales</taxon>
        <taxon>Pseudonocardiaceae</taxon>
        <taxon>Pseudonocardia</taxon>
    </lineage>
</organism>
<dbReference type="Proteomes" id="UP000549695">
    <property type="component" value="Unassembled WGS sequence"/>
</dbReference>
<feature type="region of interest" description="Disordered" evidence="1">
    <location>
        <begin position="28"/>
        <end position="55"/>
    </location>
</feature>
<protein>
    <submittedName>
        <fullName evidence="2">Uncharacterized protein</fullName>
    </submittedName>
</protein>
<comment type="caution">
    <text evidence="2">The sequence shown here is derived from an EMBL/GenBank/DDBJ whole genome shotgun (WGS) entry which is preliminary data.</text>
</comment>
<reference evidence="2 3" key="1">
    <citation type="submission" date="2020-07" db="EMBL/GenBank/DDBJ databases">
        <title>Sequencing the genomes of 1000 actinobacteria strains.</title>
        <authorList>
            <person name="Klenk H.-P."/>
        </authorList>
    </citation>
    <scope>NUCLEOTIDE SEQUENCE [LARGE SCALE GENOMIC DNA]</scope>
    <source>
        <strain evidence="2 3">DSM 44749</strain>
    </source>
</reference>
<keyword evidence="3" id="KW-1185">Reference proteome</keyword>
<feature type="compositionally biased region" description="Low complexity" evidence="1">
    <location>
        <begin position="29"/>
        <end position="48"/>
    </location>
</feature>
<dbReference type="RefSeq" id="WP_179760742.1">
    <property type="nucleotide sequence ID" value="NZ_BAAAJZ010000024.1"/>
</dbReference>